<dbReference type="RefSeq" id="WP_090255771.1">
    <property type="nucleotide sequence ID" value="NZ_FOAA01000028.1"/>
</dbReference>
<accession>A0A1H7RWI9</accession>
<dbReference type="SUPFAM" id="SSF90257">
    <property type="entry name" value="Myosin rod fragments"/>
    <property type="match status" value="1"/>
</dbReference>
<reference evidence="4" key="1">
    <citation type="submission" date="2016-10" db="EMBL/GenBank/DDBJ databases">
        <authorList>
            <person name="Varghese N."/>
            <person name="Submissions S."/>
        </authorList>
    </citation>
    <scope>NUCLEOTIDE SEQUENCE [LARGE SCALE GENOMIC DNA]</scope>
    <source>
        <strain evidence="4">DSM 241</strain>
    </source>
</reference>
<dbReference type="Gene3D" id="1.20.5.340">
    <property type="match status" value="1"/>
</dbReference>
<dbReference type="PROSITE" id="PS51257">
    <property type="entry name" value="PROKAR_LIPOPROTEIN"/>
    <property type="match status" value="1"/>
</dbReference>
<dbReference type="EMBL" id="FOAA01000028">
    <property type="protein sequence ID" value="SEL63767.1"/>
    <property type="molecule type" value="Genomic_DNA"/>
</dbReference>
<sequence>MKRMTLMVAVMGTLGLAGCATTTDPHEGGLLGGIQGMGSGAYDQRVQEREDRLEQLRQAQQELQTEREDLEARKTRQRREVALERERLAALDRDVTGLSRQVESLSDRHGEEDQRVQALQTRLDDLRGRMNTQQSALDALEGSGMGDAETDLRRRQLEEQRNALREEFDLLMELSLDLAR</sequence>
<evidence type="ECO:0000256" key="1">
    <source>
        <dbReference type="SAM" id="Coils"/>
    </source>
</evidence>
<feature type="signal peptide" evidence="2">
    <location>
        <begin position="1"/>
        <end position="19"/>
    </location>
</feature>
<gene>
    <name evidence="3" type="ORF">SAMN05444515_1286</name>
</gene>
<dbReference type="OrthoDB" id="8457228at2"/>
<keyword evidence="2" id="KW-0732">Signal</keyword>
<proteinExistence type="predicted"/>
<keyword evidence="4" id="KW-1185">Reference proteome</keyword>
<name>A0A1H7RWI9_9GAMM</name>
<feature type="coiled-coil region" evidence="1">
    <location>
        <begin position="46"/>
        <end position="174"/>
    </location>
</feature>
<organism evidence="3 4">
    <name type="scientific">Ectothiorhodospira marina</name>
    <dbReference type="NCBI Taxonomy" id="1396821"/>
    <lineage>
        <taxon>Bacteria</taxon>
        <taxon>Pseudomonadati</taxon>
        <taxon>Pseudomonadota</taxon>
        <taxon>Gammaproteobacteria</taxon>
        <taxon>Chromatiales</taxon>
        <taxon>Ectothiorhodospiraceae</taxon>
        <taxon>Ectothiorhodospira</taxon>
    </lineage>
</organism>
<protein>
    <submittedName>
        <fullName evidence="3">Uncharacterized protein</fullName>
    </submittedName>
</protein>
<dbReference type="Proteomes" id="UP000199256">
    <property type="component" value="Unassembled WGS sequence"/>
</dbReference>
<feature type="chain" id="PRO_5011576597" evidence="2">
    <location>
        <begin position="20"/>
        <end position="180"/>
    </location>
</feature>
<evidence type="ECO:0000313" key="4">
    <source>
        <dbReference type="Proteomes" id="UP000199256"/>
    </source>
</evidence>
<dbReference type="AlphaFoldDB" id="A0A1H7RWI9"/>
<evidence type="ECO:0000256" key="2">
    <source>
        <dbReference type="SAM" id="SignalP"/>
    </source>
</evidence>
<dbReference type="STRING" id="1396821.SAMN05444515_1286"/>
<evidence type="ECO:0000313" key="3">
    <source>
        <dbReference type="EMBL" id="SEL63767.1"/>
    </source>
</evidence>
<keyword evidence="1" id="KW-0175">Coiled coil</keyword>